<dbReference type="InterPro" id="IPR050204">
    <property type="entry name" value="AraC_XylS_family_regulators"/>
</dbReference>
<evidence type="ECO:0000256" key="3">
    <source>
        <dbReference type="ARBA" id="ARBA00023163"/>
    </source>
</evidence>
<dbReference type="InterPro" id="IPR009057">
    <property type="entry name" value="Homeodomain-like_sf"/>
</dbReference>
<evidence type="ECO:0000313" key="8">
    <source>
        <dbReference type="Proteomes" id="UP000245055"/>
    </source>
</evidence>
<comment type="caution">
    <text evidence="6">The sequence shown here is derived from an EMBL/GenBank/DDBJ whole genome shotgun (WGS) entry which is preliminary data.</text>
</comment>
<dbReference type="Proteomes" id="UP000266633">
    <property type="component" value="Unassembled WGS sequence"/>
</dbReference>
<dbReference type="PANTHER" id="PTHR46796">
    <property type="entry name" value="HTH-TYPE TRANSCRIPTIONAL ACTIVATOR RHAS-RELATED"/>
    <property type="match status" value="1"/>
</dbReference>
<keyword evidence="2" id="KW-0238">DNA-binding</keyword>
<keyword evidence="9" id="KW-1185">Reference proteome</keyword>
<dbReference type="GO" id="GO:0043565">
    <property type="term" value="F:sequence-specific DNA binding"/>
    <property type="evidence" value="ECO:0007669"/>
    <property type="project" value="InterPro"/>
</dbReference>
<dbReference type="AlphaFoldDB" id="A0AAP6VJB9"/>
<feature type="domain" description="HTH araC/xylS-type" evidence="5">
    <location>
        <begin position="145"/>
        <end position="243"/>
    </location>
</feature>
<gene>
    <name evidence="7" type="ORF">D5077_09555</name>
    <name evidence="6" type="ORF">DF213_18450</name>
</gene>
<evidence type="ECO:0000313" key="6">
    <source>
        <dbReference type="EMBL" id="PWD70399.1"/>
    </source>
</evidence>
<name>A0AAP6VJB9_9GAMM</name>
<dbReference type="EMBL" id="QESZ01000029">
    <property type="protein sequence ID" value="PWD70399.1"/>
    <property type="molecule type" value="Genomic_DNA"/>
</dbReference>
<dbReference type="Gene3D" id="2.60.120.10">
    <property type="entry name" value="Jelly Rolls"/>
    <property type="match status" value="1"/>
</dbReference>
<reference evidence="7 9" key="2">
    <citation type="submission" date="2018-09" db="EMBL/GenBank/DDBJ databases">
        <title>Phylogenetic diversity of Pectobacterium and Dickeya strains causing blackleg disease of potato in Morocco.</title>
        <authorList>
            <person name="Oulghazi S."/>
            <person name="Moumni M."/>
            <person name="Faure D."/>
        </authorList>
    </citation>
    <scope>NUCLEOTIDE SEQUENCE [LARGE SCALE GENOMIC DNA]</scope>
    <source>
        <strain evidence="7 9">S4.16.03.LID</strain>
    </source>
</reference>
<dbReference type="InterPro" id="IPR014710">
    <property type="entry name" value="RmlC-like_jellyroll"/>
</dbReference>
<dbReference type="SUPFAM" id="SSF51182">
    <property type="entry name" value="RmlC-like cupins"/>
    <property type="match status" value="1"/>
</dbReference>
<dbReference type="PROSITE" id="PS01124">
    <property type="entry name" value="HTH_ARAC_FAMILY_2"/>
    <property type="match status" value="1"/>
</dbReference>
<keyword evidence="3" id="KW-0804">Transcription</keyword>
<sequence>MVIPNVFMLSIRGYGAREAPHRHDHSQLVLPLSGSLSIDISGQGAQLDRRLAAYVDRDFPHAQESRGANQFLIVDVEPRHLDSRVTEYLASCRFLNLAPEANHLIDYMGGMLVNGRVSESRIQLWAPLLLDALTGDGPQPRLRLRGLMSAIDSDPFLDWTTAYMAQQVGMSVSRLHAVFRNELDTTPHAWLARVRLGRVQHWLATTTLPIAEIAYRGRYADQSALTRAMRKATGLTPAAFRQQSQESGPRERESSSRPGVFATRYSPVSGE</sequence>
<evidence type="ECO:0000313" key="7">
    <source>
        <dbReference type="EMBL" id="RJL73301.1"/>
    </source>
</evidence>
<dbReference type="PANTHER" id="PTHR46796:SF2">
    <property type="entry name" value="TRANSCRIPTIONAL REGULATORY PROTEIN"/>
    <property type="match status" value="1"/>
</dbReference>
<evidence type="ECO:0000313" key="9">
    <source>
        <dbReference type="Proteomes" id="UP000266633"/>
    </source>
</evidence>
<dbReference type="GO" id="GO:0003700">
    <property type="term" value="F:DNA-binding transcription factor activity"/>
    <property type="evidence" value="ECO:0007669"/>
    <property type="project" value="InterPro"/>
</dbReference>
<dbReference type="SUPFAM" id="SSF46689">
    <property type="entry name" value="Homeodomain-like"/>
    <property type="match status" value="2"/>
</dbReference>
<feature type="region of interest" description="Disordered" evidence="4">
    <location>
        <begin position="235"/>
        <end position="271"/>
    </location>
</feature>
<dbReference type="Proteomes" id="UP000245055">
    <property type="component" value="Unassembled WGS sequence"/>
</dbReference>
<evidence type="ECO:0000256" key="4">
    <source>
        <dbReference type="SAM" id="MobiDB-lite"/>
    </source>
</evidence>
<dbReference type="Pfam" id="PF12833">
    <property type="entry name" value="HTH_18"/>
    <property type="match status" value="1"/>
</dbReference>
<dbReference type="EMBL" id="QZDO01000030">
    <property type="protein sequence ID" value="RJL73301.1"/>
    <property type="molecule type" value="Genomic_DNA"/>
</dbReference>
<dbReference type="RefSeq" id="WP_024105535.1">
    <property type="nucleotide sequence ID" value="NZ_CP031560.1"/>
</dbReference>
<proteinExistence type="predicted"/>
<evidence type="ECO:0000259" key="5">
    <source>
        <dbReference type="PROSITE" id="PS01124"/>
    </source>
</evidence>
<dbReference type="Gene3D" id="1.10.10.60">
    <property type="entry name" value="Homeodomain-like"/>
    <property type="match status" value="1"/>
</dbReference>
<dbReference type="InterPro" id="IPR018060">
    <property type="entry name" value="HTH_AraC"/>
</dbReference>
<keyword evidence="1" id="KW-0805">Transcription regulation</keyword>
<evidence type="ECO:0000256" key="2">
    <source>
        <dbReference type="ARBA" id="ARBA00023125"/>
    </source>
</evidence>
<dbReference type="GeneID" id="49321683"/>
<accession>A0AAP6VJB9</accession>
<dbReference type="InterPro" id="IPR011051">
    <property type="entry name" value="RmlC_Cupin_sf"/>
</dbReference>
<dbReference type="SMART" id="SM00342">
    <property type="entry name" value="HTH_ARAC"/>
    <property type="match status" value="1"/>
</dbReference>
<protein>
    <submittedName>
        <fullName evidence="6">AraC family transcriptional regulator</fullName>
    </submittedName>
</protein>
<organism evidence="6 8">
    <name type="scientific">Dickeya dianthicola</name>
    <dbReference type="NCBI Taxonomy" id="204039"/>
    <lineage>
        <taxon>Bacteria</taxon>
        <taxon>Pseudomonadati</taxon>
        <taxon>Pseudomonadota</taxon>
        <taxon>Gammaproteobacteria</taxon>
        <taxon>Enterobacterales</taxon>
        <taxon>Pectobacteriaceae</taxon>
        <taxon>Dickeya</taxon>
    </lineage>
</organism>
<reference evidence="6 8" key="1">
    <citation type="submission" date="2018-05" db="EMBL/GenBank/DDBJ databases">
        <title>Genomic diversity of pathogens causing Blackleg of Potato in Pakistan.</title>
        <authorList>
            <person name="Sarfraz S."/>
            <person name="Riaz K."/>
            <person name="Oulghazi S."/>
            <person name="Cigna J."/>
            <person name="Sahi S.T."/>
            <person name="Khan S.H."/>
            <person name="Hameed A."/>
            <person name="Faure D."/>
        </authorList>
    </citation>
    <scope>NUCLEOTIDE SEQUENCE [LARGE SCALE GENOMIC DNA]</scope>
    <source>
        <strain evidence="6 8">SS70</strain>
    </source>
</reference>
<evidence type="ECO:0000256" key="1">
    <source>
        <dbReference type="ARBA" id="ARBA00023015"/>
    </source>
</evidence>